<dbReference type="OrthoDB" id="9772050at2"/>
<dbReference type="EMBL" id="MQWA01000001">
    <property type="protein sequence ID" value="PQJ27534.1"/>
    <property type="molecule type" value="Genomic_DNA"/>
</dbReference>
<sequence length="409" mass="44431">MITKRFILPLVAVASSLTFVSCGPKNEFAPPPPMKVTVAKPLVQDQTVYKDFPATLAGISEVEIRARVKGILEEAFFKEGSVIEKGAKLFLIEQAPYDAAVAASEADVARAEAARRIAKATLGRLNEAAKDDKGAPTGAVSEHVIETAEAEVENAVALVDQAKAGLETTKIDLKYTDIKSPISGRIARTMVDVGNLVGNGEATLLTRVVDEQSIRAYFEVPERIMLEFYRERAENKNISDNFNKVRLELADGTIYEHLGDINFIDNKVNERTRTALARAEFPNTEGTLSSGLFARVGYPKNHEDAIMVPAVSVLQDIGGSYVWVVDSDNKVLRKGVTTGATVLREQTDKDAVPVRDTIITKGLTKDDSVIIGGLQRVREGAIVAPEMSTTFSVKAEQPAELKAKQDESK</sequence>
<feature type="chain" id="PRO_5015529008" evidence="3">
    <location>
        <begin position="21"/>
        <end position="409"/>
    </location>
</feature>
<comment type="similarity">
    <text evidence="2">Belongs to the membrane fusion protein (MFP) (TC 8.A.1) family.</text>
</comment>
<keyword evidence="3" id="KW-0732">Signal</keyword>
<dbReference type="RefSeq" id="WP_105042023.1">
    <property type="nucleotide sequence ID" value="NZ_MQWA01000001.1"/>
</dbReference>
<dbReference type="Gene3D" id="2.40.420.20">
    <property type="match status" value="1"/>
</dbReference>
<dbReference type="Pfam" id="PF25876">
    <property type="entry name" value="HH_MFP_RND"/>
    <property type="match status" value="1"/>
</dbReference>
<comment type="caution">
    <text evidence="8">The sequence shown here is derived from an EMBL/GenBank/DDBJ whole genome shotgun (WGS) entry which is preliminary data.</text>
</comment>
<gene>
    <name evidence="8" type="ORF">BSZ32_02835</name>
</gene>
<dbReference type="Pfam" id="PF25917">
    <property type="entry name" value="BSH_RND"/>
    <property type="match status" value="1"/>
</dbReference>
<feature type="signal peptide" evidence="3">
    <location>
        <begin position="1"/>
        <end position="20"/>
    </location>
</feature>
<dbReference type="GO" id="GO:0022857">
    <property type="term" value="F:transmembrane transporter activity"/>
    <property type="evidence" value="ECO:0007669"/>
    <property type="project" value="InterPro"/>
</dbReference>
<evidence type="ECO:0000259" key="7">
    <source>
        <dbReference type="Pfam" id="PF25967"/>
    </source>
</evidence>
<feature type="domain" description="Multidrug resistance protein MdtA-like alpha-helical hairpin" evidence="4">
    <location>
        <begin position="104"/>
        <end position="176"/>
    </location>
</feature>
<dbReference type="PANTHER" id="PTHR30158">
    <property type="entry name" value="ACRA/E-RELATED COMPONENT OF DRUG EFFLUX TRANSPORTER"/>
    <property type="match status" value="1"/>
</dbReference>
<dbReference type="InterPro" id="IPR058627">
    <property type="entry name" value="MdtA-like_C"/>
</dbReference>
<evidence type="ECO:0000259" key="5">
    <source>
        <dbReference type="Pfam" id="PF25917"/>
    </source>
</evidence>
<dbReference type="GO" id="GO:0005886">
    <property type="term" value="C:plasma membrane"/>
    <property type="evidence" value="ECO:0007669"/>
    <property type="project" value="TreeGrafter"/>
</dbReference>
<evidence type="ECO:0000313" key="9">
    <source>
        <dbReference type="Proteomes" id="UP000239907"/>
    </source>
</evidence>
<dbReference type="GO" id="GO:0030313">
    <property type="term" value="C:cell envelope"/>
    <property type="evidence" value="ECO:0007669"/>
    <property type="project" value="UniProtKB-SubCell"/>
</dbReference>
<comment type="subcellular location">
    <subcellularLocation>
        <location evidence="1">Cell envelope</location>
    </subcellularLocation>
</comment>
<dbReference type="InterPro" id="IPR058626">
    <property type="entry name" value="MdtA-like_b-barrel"/>
</dbReference>
<dbReference type="InterPro" id="IPR006143">
    <property type="entry name" value="RND_pump_MFP"/>
</dbReference>
<protein>
    <submittedName>
        <fullName evidence="8">Uncharacterized protein</fullName>
    </submittedName>
</protein>
<dbReference type="InterPro" id="IPR058625">
    <property type="entry name" value="MdtA-like_BSH"/>
</dbReference>
<dbReference type="NCBIfam" id="TIGR01730">
    <property type="entry name" value="RND_mfp"/>
    <property type="match status" value="1"/>
</dbReference>
<organism evidence="8 9">
    <name type="scientific">Rubritalea profundi</name>
    <dbReference type="NCBI Taxonomy" id="1658618"/>
    <lineage>
        <taxon>Bacteria</taxon>
        <taxon>Pseudomonadati</taxon>
        <taxon>Verrucomicrobiota</taxon>
        <taxon>Verrucomicrobiia</taxon>
        <taxon>Verrucomicrobiales</taxon>
        <taxon>Rubritaleaceae</taxon>
        <taxon>Rubritalea</taxon>
    </lineage>
</organism>
<dbReference type="Gene3D" id="2.40.30.170">
    <property type="match status" value="1"/>
</dbReference>
<proteinExistence type="inferred from homology"/>
<evidence type="ECO:0000256" key="1">
    <source>
        <dbReference type="ARBA" id="ARBA00004196"/>
    </source>
</evidence>
<feature type="domain" description="Multidrug resistance protein MdtA-like barrel-sandwich hybrid" evidence="5">
    <location>
        <begin position="61"/>
        <end position="204"/>
    </location>
</feature>
<dbReference type="InterPro" id="IPR058624">
    <property type="entry name" value="MdtA-like_HH"/>
</dbReference>
<evidence type="ECO:0000259" key="4">
    <source>
        <dbReference type="Pfam" id="PF25876"/>
    </source>
</evidence>
<dbReference type="AlphaFoldDB" id="A0A2S7TZH5"/>
<dbReference type="Proteomes" id="UP000239907">
    <property type="component" value="Unassembled WGS sequence"/>
</dbReference>
<evidence type="ECO:0000259" key="6">
    <source>
        <dbReference type="Pfam" id="PF25944"/>
    </source>
</evidence>
<evidence type="ECO:0000313" key="8">
    <source>
        <dbReference type="EMBL" id="PQJ27534.1"/>
    </source>
</evidence>
<accession>A0A2S7TZH5</accession>
<keyword evidence="9" id="KW-1185">Reference proteome</keyword>
<dbReference type="Gene3D" id="1.10.287.470">
    <property type="entry name" value="Helix hairpin bin"/>
    <property type="match status" value="1"/>
</dbReference>
<evidence type="ECO:0000256" key="2">
    <source>
        <dbReference type="ARBA" id="ARBA00009477"/>
    </source>
</evidence>
<dbReference type="GO" id="GO:0046677">
    <property type="term" value="P:response to antibiotic"/>
    <property type="evidence" value="ECO:0007669"/>
    <property type="project" value="TreeGrafter"/>
</dbReference>
<feature type="domain" description="Multidrug resistance protein MdtA-like C-terminal permuted SH3" evidence="7">
    <location>
        <begin position="304"/>
        <end position="376"/>
    </location>
</feature>
<evidence type="ECO:0000256" key="3">
    <source>
        <dbReference type="SAM" id="SignalP"/>
    </source>
</evidence>
<name>A0A2S7TZH5_9BACT</name>
<dbReference type="Pfam" id="PF25967">
    <property type="entry name" value="RND-MFP_C"/>
    <property type="match status" value="1"/>
</dbReference>
<dbReference type="Pfam" id="PF25944">
    <property type="entry name" value="Beta-barrel_RND"/>
    <property type="match status" value="1"/>
</dbReference>
<reference evidence="8 9" key="1">
    <citation type="submission" date="2016-12" db="EMBL/GenBank/DDBJ databases">
        <title>Study of bacterial adaptation to deep sea.</title>
        <authorList>
            <person name="Song J."/>
            <person name="Yoshizawa S."/>
            <person name="Kogure K."/>
        </authorList>
    </citation>
    <scope>NUCLEOTIDE SEQUENCE [LARGE SCALE GENOMIC DNA]</scope>
    <source>
        <strain evidence="8 9">SAORIC-165</strain>
    </source>
</reference>
<dbReference type="SUPFAM" id="SSF111369">
    <property type="entry name" value="HlyD-like secretion proteins"/>
    <property type="match status" value="1"/>
</dbReference>
<dbReference type="Gene3D" id="2.40.50.100">
    <property type="match status" value="1"/>
</dbReference>
<dbReference type="PROSITE" id="PS51257">
    <property type="entry name" value="PROKAR_LIPOPROTEIN"/>
    <property type="match status" value="1"/>
</dbReference>
<feature type="domain" description="Multidrug resistance protein MdtA-like beta-barrel" evidence="6">
    <location>
        <begin position="236"/>
        <end position="296"/>
    </location>
</feature>